<proteinExistence type="predicted"/>
<name>A0ABS4WFI5_9MICC</name>
<evidence type="ECO:0000313" key="1">
    <source>
        <dbReference type="EMBL" id="MBP2374801.1"/>
    </source>
</evidence>
<protein>
    <submittedName>
        <fullName evidence="1">Transposase</fullName>
    </submittedName>
</protein>
<accession>A0ABS4WFI5</accession>
<organism evidence="1 2">
    <name type="scientific">Paeniglutamicibacter psychrophenolicus</name>
    <dbReference type="NCBI Taxonomy" id="257454"/>
    <lineage>
        <taxon>Bacteria</taxon>
        <taxon>Bacillati</taxon>
        <taxon>Actinomycetota</taxon>
        <taxon>Actinomycetes</taxon>
        <taxon>Micrococcales</taxon>
        <taxon>Micrococcaceae</taxon>
        <taxon>Paeniglutamicibacter</taxon>
    </lineage>
</organism>
<keyword evidence="2" id="KW-1185">Reference proteome</keyword>
<dbReference type="EMBL" id="JAGIOE010000001">
    <property type="protein sequence ID" value="MBP2374801.1"/>
    <property type="molecule type" value="Genomic_DNA"/>
</dbReference>
<comment type="caution">
    <text evidence="1">The sequence shown here is derived from an EMBL/GenBank/DDBJ whole genome shotgun (WGS) entry which is preliminary data.</text>
</comment>
<dbReference type="RefSeq" id="WP_209907907.1">
    <property type="nucleotide sequence ID" value="NZ_BAAAMI010000028.1"/>
</dbReference>
<dbReference type="Proteomes" id="UP000766570">
    <property type="component" value="Unassembled WGS sequence"/>
</dbReference>
<sequence length="57" mass="6750">MPIHDIPAHGSPVLLPWNKRVFRCHEKQSRTVTFTEELHRIGPREKLTVRACHWAHE</sequence>
<gene>
    <name evidence="1" type="ORF">JOF46_002713</name>
</gene>
<reference evidence="1 2" key="1">
    <citation type="submission" date="2021-03" db="EMBL/GenBank/DDBJ databases">
        <title>Sequencing the genomes of 1000 actinobacteria strains.</title>
        <authorList>
            <person name="Klenk H.-P."/>
        </authorList>
    </citation>
    <scope>NUCLEOTIDE SEQUENCE [LARGE SCALE GENOMIC DNA]</scope>
    <source>
        <strain evidence="1 2">DSM 15454</strain>
    </source>
</reference>
<evidence type="ECO:0000313" key="2">
    <source>
        <dbReference type="Proteomes" id="UP000766570"/>
    </source>
</evidence>